<dbReference type="Pfam" id="PF07394">
    <property type="entry name" value="DUF1501"/>
    <property type="match status" value="1"/>
</dbReference>
<dbReference type="PANTHER" id="PTHR43737:SF1">
    <property type="entry name" value="DUF1501 DOMAIN-CONTAINING PROTEIN"/>
    <property type="match status" value="1"/>
</dbReference>
<dbReference type="PROSITE" id="PS51318">
    <property type="entry name" value="TAT"/>
    <property type="match status" value="1"/>
</dbReference>
<gene>
    <name evidence="1" type="ORF">METZ01_LOCUS223523</name>
</gene>
<proteinExistence type="predicted"/>
<evidence type="ECO:0000313" key="1">
    <source>
        <dbReference type="EMBL" id="SVB70669.1"/>
    </source>
</evidence>
<dbReference type="AlphaFoldDB" id="A0A382G6Y9"/>
<dbReference type="Gene3D" id="3.40.720.10">
    <property type="entry name" value="Alkaline Phosphatase, subunit A"/>
    <property type="match status" value="1"/>
</dbReference>
<sequence>MNIDSAQSDFLANQTRRAFLGRAAGGFGGLALGCLLRENLAAKPLKPHFAPRAKRVISLFMSGGPSHVDTFDPKPLLTKLDGQPMPADIIKNHEFAMIKTKEPQVKGSPWAFRSHGQSGTEISELFPHLAGVADNLAVVRSLYSDTFNHDPAVTFMNTGNVRFGWPSLGAWASYGLGTENNDLPAYIVLASGRNIQPLLDSYWGAGFLPPEHQGVPLRTQGDPVLYLRSPKDVSRETRGDQIGLLGALNRHHFERMNDPEILARIKQYELAFRMQASVPELADISREPTGVHEAYGAEPGKVSFANNCLLARRLSERGVRFVQLYEKGWDSHGEISTQHPERCRAVDRPIAALIGDLKQRGLLNETLVIWGGEFGRTPMAQGSGSGFGRDHHPHGFTVWMAGGGVKPGIVHGATDEFGYFAEEDKVHVHDLNATILHCLGMNHEKFTFRHQGRDFRLTDVHGQVVENLLA</sequence>
<accession>A0A382G6Y9</accession>
<name>A0A382G6Y9_9ZZZZ</name>
<dbReference type="InterPro" id="IPR010869">
    <property type="entry name" value="DUF1501"/>
</dbReference>
<dbReference type="SUPFAM" id="SSF53649">
    <property type="entry name" value="Alkaline phosphatase-like"/>
    <property type="match status" value="1"/>
</dbReference>
<protein>
    <submittedName>
        <fullName evidence="1">Uncharacterized protein</fullName>
    </submittedName>
</protein>
<dbReference type="EMBL" id="UINC01053756">
    <property type="protein sequence ID" value="SVB70669.1"/>
    <property type="molecule type" value="Genomic_DNA"/>
</dbReference>
<dbReference type="InterPro" id="IPR017850">
    <property type="entry name" value="Alkaline_phosphatase_core_sf"/>
</dbReference>
<dbReference type="InterPro" id="IPR006311">
    <property type="entry name" value="TAT_signal"/>
</dbReference>
<dbReference type="PANTHER" id="PTHR43737">
    <property type="entry name" value="BLL7424 PROTEIN"/>
    <property type="match status" value="1"/>
</dbReference>
<reference evidence="1" key="1">
    <citation type="submission" date="2018-05" db="EMBL/GenBank/DDBJ databases">
        <authorList>
            <person name="Lanie J.A."/>
            <person name="Ng W.-L."/>
            <person name="Kazmierczak K.M."/>
            <person name="Andrzejewski T.M."/>
            <person name="Davidsen T.M."/>
            <person name="Wayne K.J."/>
            <person name="Tettelin H."/>
            <person name="Glass J.I."/>
            <person name="Rusch D."/>
            <person name="Podicherti R."/>
            <person name="Tsui H.-C.T."/>
            <person name="Winkler M.E."/>
        </authorList>
    </citation>
    <scope>NUCLEOTIDE SEQUENCE</scope>
</reference>
<organism evidence="1">
    <name type="scientific">marine metagenome</name>
    <dbReference type="NCBI Taxonomy" id="408172"/>
    <lineage>
        <taxon>unclassified sequences</taxon>
        <taxon>metagenomes</taxon>
        <taxon>ecological metagenomes</taxon>
    </lineage>
</organism>